<organism evidence="1">
    <name type="scientific">Magallana gigas</name>
    <name type="common">Pacific oyster</name>
    <name type="synonym">Crassostrea gigas</name>
    <dbReference type="NCBI Taxonomy" id="29159"/>
    <lineage>
        <taxon>Eukaryota</taxon>
        <taxon>Metazoa</taxon>
        <taxon>Spiralia</taxon>
        <taxon>Lophotrochozoa</taxon>
        <taxon>Mollusca</taxon>
        <taxon>Bivalvia</taxon>
        <taxon>Autobranchia</taxon>
        <taxon>Pteriomorphia</taxon>
        <taxon>Ostreida</taxon>
        <taxon>Ostreoidea</taxon>
        <taxon>Ostreidae</taxon>
        <taxon>Magallana</taxon>
    </lineage>
</organism>
<sequence length="67" mass="7748">MPAIYDARRSIALYSNHLVSANHHAILNHCPLVNFLLQVILRFWEILPYMYVHHEPSVNISNTHANA</sequence>
<dbReference type="InParanoid" id="K1Q9L5"/>
<name>K1Q9L5_MAGGI</name>
<protein>
    <submittedName>
        <fullName evidence="1">Uncharacterized protein</fullName>
    </submittedName>
</protein>
<evidence type="ECO:0000313" key="1">
    <source>
        <dbReference type="EMBL" id="EKC25525.1"/>
    </source>
</evidence>
<accession>K1Q9L5</accession>
<dbReference type="HOGENOM" id="CLU_2814908_0_0_1"/>
<dbReference type="AlphaFoldDB" id="K1Q9L5"/>
<proteinExistence type="predicted"/>
<dbReference type="EMBL" id="JH817785">
    <property type="protein sequence ID" value="EKC25525.1"/>
    <property type="molecule type" value="Genomic_DNA"/>
</dbReference>
<reference evidence="1" key="1">
    <citation type="journal article" date="2012" name="Nature">
        <title>The oyster genome reveals stress adaptation and complexity of shell formation.</title>
        <authorList>
            <person name="Zhang G."/>
            <person name="Fang X."/>
            <person name="Guo X."/>
            <person name="Li L."/>
            <person name="Luo R."/>
            <person name="Xu F."/>
            <person name="Yang P."/>
            <person name="Zhang L."/>
            <person name="Wang X."/>
            <person name="Qi H."/>
            <person name="Xiong Z."/>
            <person name="Que H."/>
            <person name="Xie Y."/>
            <person name="Holland P.W."/>
            <person name="Paps J."/>
            <person name="Zhu Y."/>
            <person name="Wu F."/>
            <person name="Chen Y."/>
            <person name="Wang J."/>
            <person name="Peng C."/>
            <person name="Meng J."/>
            <person name="Yang L."/>
            <person name="Liu J."/>
            <person name="Wen B."/>
            <person name="Zhang N."/>
            <person name="Huang Z."/>
            <person name="Zhu Q."/>
            <person name="Feng Y."/>
            <person name="Mount A."/>
            <person name="Hedgecock D."/>
            <person name="Xu Z."/>
            <person name="Liu Y."/>
            <person name="Domazet-Loso T."/>
            <person name="Du Y."/>
            <person name="Sun X."/>
            <person name="Zhang S."/>
            <person name="Liu B."/>
            <person name="Cheng P."/>
            <person name="Jiang X."/>
            <person name="Li J."/>
            <person name="Fan D."/>
            <person name="Wang W."/>
            <person name="Fu W."/>
            <person name="Wang T."/>
            <person name="Wang B."/>
            <person name="Zhang J."/>
            <person name="Peng Z."/>
            <person name="Li Y."/>
            <person name="Li N."/>
            <person name="Wang J."/>
            <person name="Chen M."/>
            <person name="He Y."/>
            <person name="Tan F."/>
            <person name="Song X."/>
            <person name="Zheng Q."/>
            <person name="Huang R."/>
            <person name="Yang H."/>
            <person name="Du X."/>
            <person name="Chen L."/>
            <person name="Yang M."/>
            <person name="Gaffney P.M."/>
            <person name="Wang S."/>
            <person name="Luo L."/>
            <person name="She Z."/>
            <person name="Ming Y."/>
            <person name="Huang W."/>
            <person name="Zhang S."/>
            <person name="Huang B."/>
            <person name="Zhang Y."/>
            <person name="Qu T."/>
            <person name="Ni P."/>
            <person name="Miao G."/>
            <person name="Wang J."/>
            <person name="Wang Q."/>
            <person name="Steinberg C.E."/>
            <person name="Wang H."/>
            <person name="Li N."/>
            <person name="Qian L."/>
            <person name="Zhang G."/>
            <person name="Li Y."/>
            <person name="Yang H."/>
            <person name="Liu X."/>
            <person name="Wang J."/>
            <person name="Yin Y."/>
            <person name="Wang J."/>
        </authorList>
    </citation>
    <scope>NUCLEOTIDE SEQUENCE [LARGE SCALE GENOMIC DNA]</scope>
    <source>
        <strain evidence="1">05x7-T-G4-1.051#20</strain>
    </source>
</reference>
<gene>
    <name evidence="1" type="ORF">CGI_10003678</name>
</gene>